<dbReference type="InterPro" id="IPR008792">
    <property type="entry name" value="PQQD"/>
</dbReference>
<dbReference type="InterPro" id="IPR032708">
    <property type="entry name" value="McjB_C"/>
</dbReference>
<keyword evidence="1" id="KW-1133">Transmembrane helix</keyword>
<evidence type="ECO:0000256" key="1">
    <source>
        <dbReference type="SAM" id="Phobius"/>
    </source>
</evidence>
<dbReference type="EMBL" id="JBHTIS010000004">
    <property type="protein sequence ID" value="MFD1044125.1"/>
    <property type="molecule type" value="Genomic_DNA"/>
</dbReference>
<keyword evidence="1" id="KW-0472">Membrane</keyword>
<protein>
    <submittedName>
        <fullName evidence="3">Lasso peptide biosynthesis B2 protein</fullName>
    </submittedName>
</protein>
<evidence type="ECO:0000313" key="4">
    <source>
        <dbReference type="Proteomes" id="UP001597045"/>
    </source>
</evidence>
<dbReference type="InterPro" id="IPR053521">
    <property type="entry name" value="McjB-like"/>
</dbReference>
<feature type="transmembrane region" description="Helical" evidence="1">
    <location>
        <begin position="117"/>
        <end position="144"/>
    </location>
</feature>
<keyword evidence="4" id="KW-1185">Reference proteome</keyword>
<comment type="caution">
    <text evidence="3">The sequence shown here is derived from an EMBL/GenBank/DDBJ whole genome shotgun (WGS) entry which is preliminary data.</text>
</comment>
<evidence type="ECO:0000313" key="3">
    <source>
        <dbReference type="EMBL" id="MFD1044125.1"/>
    </source>
</evidence>
<keyword evidence="1" id="KW-0812">Transmembrane</keyword>
<proteinExistence type="predicted"/>
<dbReference type="Gene3D" id="1.10.10.1150">
    <property type="entry name" value="Coenzyme PQQ synthesis protein D (PqqD)"/>
    <property type="match status" value="1"/>
</dbReference>
<gene>
    <name evidence="3" type="ORF">ACFQ1S_00205</name>
</gene>
<feature type="domain" description="Microcin J25-processing protein McjB C-terminal" evidence="2">
    <location>
        <begin position="122"/>
        <end position="234"/>
    </location>
</feature>
<dbReference type="InterPro" id="IPR041881">
    <property type="entry name" value="PqqD_sf"/>
</dbReference>
<reference evidence="4" key="1">
    <citation type="journal article" date="2019" name="Int. J. Syst. Evol. Microbiol.">
        <title>The Global Catalogue of Microorganisms (GCM) 10K type strain sequencing project: providing services to taxonomists for standard genome sequencing and annotation.</title>
        <authorList>
            <consortium name="The Broad Institute Genomics Platform"/>
            <consortium name="The Broad Institute Genome Sequencing Center for Infectious Disease"/>
            <person name="Wu L."/>
            <person name="Ma J."/>
        </authorList>
    </citation>
    <scope>NUCLEOTIDE SEQUENCE [LARGE SCALE GENOMIC DNA]</scope>
    <source>
        <strain evidence="4">JCM 31486</strain>
    </source>
</reference>
<name>A0ABW3M542_9PSEU</name>
<accession>A0ABW3M542</accession>
<evidence type="ECO:0000259" key="2">
    <source>
        <dbReference type="Pfam" id="PF13471"/>
    </source>
</evidence>
<dbReference type="NCBIfam" id="NF033537">
    <property type="entry name" value="lasso_biosyn_B2"/>
    <property type="match status" value="1"/>
</dbReference>
<sequence>MSDFVVPITVSTSVDQKGHAVLLNTATGKWHALNGTATSIFAALQSGDSLNAIVTALVAAHPATPEGLLVKDTQDIVAELVKRGLLVPDTTAVRHAAAIDMALPTTSDGPCDVVACMAVIITFPFVLLLLALPFRLTVAVVSVLKRRWARSSAGRDQVMATLAALHAVARRYPGRFACLERSLACVLALAIRRRSVQWCLGASTDPYSFHAWIELDGVPVLHPLDKPINVYRVMLRV</sequence>
<organism evidence="3 4">
    <name type="scientific">Kibdelosporangium lantanae</name>
    <dbReference type="NCBI Taxonomy" id="1497396"/>
    <lineage>
        <taxon>Bacteria</taxon>
        <taxon>Bacillati</taxon>
        <taxon>Actinomycetota</taxon>
        <taxon>Actinomycetes</taxon>
        <taxon>Pseudonocardiales</taxon>
        <taxon>Pseudonocardiaceae</taxon>
        <taxon>Kibdelosporangium</taxon>
    </lineage>
</organism>
<dbReference type="Pfam" id="PF13471">
    <property type="entry name" value="Transglut_core3"/>
    <property type="match status" value="1"/>
</dbReference>
<dbReference type="Pfam" id="PF05402">
    <property type="entry name" value="PqqD"/>
    <property type="match status" value="1"/>
</dbReference>
<dbReference type="Proteomes" id="UP001597045">
    <property type="component" value="Unassembled WGS sequence"/>
</dbReference>